<dbReference type="InterPro" id="IPR013087">
    <property type="entry name" value="Znf_C2H2_type"/>
</dbReference>
<proteinExistence type="predicted"/>
<dbReference type="PANTHER" id="PTHR24394">
    <property type="entry name" value="ZINC FINGER PROTEIN"/>
    <property type="match status" value="1"/>
</dbReference>
<dbReference type="GeneTree" id="ENSGT01150000286959"/>
<feature type="domain" description="C2H2-type" evidence="8">
    <location>
        <begin position="36"/>
        <end position="63"/>
    </location>
</feature>
<dbReference type="InterPro" id="IPR036236">
    <property type="entry name" value="Znf_C2H2_sf"/>
</dbReference>
<dbReference type="SMART" id="SM00355">
    <property type="entry name" value="ZnF_C2H2"/>
    <property type="match status" value="2"/>
</dbReference>
<dbReference type="Ensembl" id="ENSNFUT00015003458.1">
    <property type="protein sequence ID" value="ENSNFUP00015003256.1"/>
    <property type="gene ID" value="ENSNFUG00015001674.1"/>
</dbReference>
<keyword evidence="6" id="KW-0539">Nucleus</keyword>
<organism evidence="9 10">
    <name type="scientific">Nothobranchius furzeri</name>
    <name type="common">Turquoise killifish</name>
    <dbReference type="NCBI Taxonomy" id="105023"/>
    <lineage>
        <taxon>Eukaryota</taxon>
        <taxon>Metazoa</taxon>
        <taxon>Chordata</taxon>
        <taxon>Craniata</taxon>
        <taxon>Vertebrata</taxon>
        <taxon>Euteleostomi</taxon>
        <taxon>Actinopterygii</taxon>
        <taxon>Neopterygii</taxon>
        <taxon>Teleostei</taxon>
        <taxon>Neoteleostei</taxon>
        <taxon>Acanthomorphata</taxon>
        <taxon>Ovalentaria</taxon>
        <taxon>Atherinomorphae</taxon>
        <taxon>Cyprinodontiformes</taxon>
        <taxon>Nothobranchiidae</taxon>
        <taxon>Nothobranchius</taxon>
    </lineage>
</organism>
<evidence type="ECO:0000256" key="5">
    <source>
        <dbReference type="ARBA" id="ARBA00022833"/>
    </source>
</evidence>
<protein>
    <recommendedName>
        <fullName evidence="8">C2H2-type domain-containing protein</fullName>
    </recommendedName>
</protein>
<feature type="domain" description="C2H2-type" evidence="8">
    <location>
        <begin position="8"/>
        <end position="35"/>
    </location>
</feature>
<keyword evidence="10" id="KW-1185">Reference proteome</keyword>
<keyword evidence="4 7" id="KW-0863">Zinc-finger</keyword>
<dbReference type="PANTHER" id="PTHR24394:SF44">
    <property type="entry name" value="ZINC FINGER PROTEIN 271-LIKE"/>
    <property type="match status" value="1"/>
</dbReference>
<evidence type="ECO:0000256" key="7">
    <source>
        <dbReference type="PROSITE-ProRule" id="PRU00042"/>
    </source>
</evidence>
<reference evidence="9" key="3">
    <citation type="submission" date="2025-09" db="UniProtKB">
        <authorList>
            <consortium name="Ensembl"/>
        </authorList>
    </citation>
    <scope>IDENTIFICATION</scope>
</reference>
<evidence type="ECO:0000256" key="6">
    <source>
        <dbReference type="ARBA" id="ARBA00023242"/>
    </source>
</evidence>
<keyword evidence="3" id="KW-0677">Repeat</keyword>
<dbReference type="Gene3D" id="3.30.160.60">
    <property type="entry name" value="Classic Zinc Finger"/>
    <property type="match status" value="2"/>
</dbReference>
<dbReference type="PROSITE" id="PS50157">
    <property type="entry name" value="ZINC_FINGER_C2H2_2"/>
    <property type="match status" value="2"/>
</dbReference>
<dbReference type="FunFam" id="3.30.160.60:FF:001840">
    <property type="entry name" value="Paternally-expressed gene 3 protein"/>
    <property type="match status" value="1"/>
</dbReference>
<evidence type="ECO:0000259" key="8">
    <source>
        <dbReference type="PROSITE" id="PS50157"/>
    </source>
</evidence>
<keyword evidence="5" id="KW-0862">Zinc</keyword>
<name>A0A8C6KDC7_NOTFU</name>
<evidence type="ECO:0000256" key="1">
    <source>
        <dbReference type="ARBA" id="ARBA00004123"/>
    </source>
</evidence>
<dbReference type="GO" id="GO:0008270">
    <property type="term" value="F:zinc ion binding"/>
    <property type="evidence" value="ECO:0007669"/>
    <property type="project" value="UniProtKB-KW"/>
</dbReference>
<evidence type="ECO:0000256" key="3">
    <source>
        <dbReference type="ARBA" id="ARBA00022737"/>
    </source>
</evidence>
<evidence type="ECO:0000256" key="4">
    <source>
        <dbReference type="ARBA" id="ARBA00022771"/>
    </source>
</evidence>
<dbReference type="GO" id="GO:0000981">
    <property type="term" value="F:DNA-binding transcription factor activity, RNA polymerase II-specific"/>
    <property type="evidence" value="ECO:0007669"/>
    <property type="project" value="TreeGrafter"/>
</dbReference>
<evidence type="ECO:0000256" key="2">
    <source>
        <dbReference type="ARBA" id="ARBA00022723"/>
    </source>
</evidence>
<reference evidence="9" key="1">
    <citation type="submission" date="2014-08" db="EMBL/GenBank/DDBJ databases">
        <authorList>
            <person name="Senf B."/>
            <person name="Petzold A."/>
            <person name="Downie B.R."/>
            <person name="Koch P."/>
            <person name="Platzer M."/>
        </authorList>
    </citation>
    <scope>NUCLEOTIDE SEQUENCE [LARGE SCALE GENOMIC DNA]</scope>
    <source>
        <strain evidence="9">GRZ</strain>
    </source>
</reference>
<sequence length="73" mass="8384">MQERQKPFACDLCGQRFSHKTSLNRHVLVHTGQKPFACELCGQRFSQKTCLNRHVLVHTGQKVHTGKYTNVSM</sequence>
<comment type="subcellular location">
    <subcellularLocation>
        <location evidence="1">Nucleus</location>
    </subcellularLocation>
</comment>
<dbReference type="AlphaFoldDB" id="A0A8C6KDC7"/>
<keyword evidence="2" id="KW-0479">Metal-binding</keyword>
<reference evidence="9" key="2">
    <citation type="submission" date="2025-08" db="UniProtKB">
        <authorList>
            <consortium name="Ensembl"/>
        </authorList>
    </citation>
    <scope>IDENTIFICATION</scope>
</reference>
<dbReference type="Proteomes" id="UP000694548">
    <property type="component" value="Chromosome sgr04"/>
</dbReference>
<evidence type="ECO:0000313" key="10">
    <source>
        <dbReference type="Proteomes" id="UP000694548"/>
    </source>
</evidence>
<evidence type="ECO:0000313" key="9">
    <source>
        <dbReference type="Ensembl" id="ENSNFUP00015003256.1"/>
    </source>
</evidence>
<dbReference type="Pfam" id="PF13894">
    <property type="entry name" value="zf-C2H2_4"/>
    <property type="match status" value="1"/>
</dbReference>
<dbReference type="Pfam" id="PF00096">
    <property type="entry name" value="zf-C2H2"/>
    <property type="match status" value="1"/>
</dbReference>
<dbReference type="FunFam" id="3.30.160.60:FF:000100">
    <property type="entry name" value="Zinc finger 45-like"/>
    <property type="match status" value="1"/>
</dbReference>
<dbReference type="PROSITE" id="PS00028">
    <property type="entry name" value="ZINC_FINGER_C2H2_1"/>
    <property type="match status" value="2"/>
</dbReference>
<dbReference type="GO" id="GO:0005634">
    <property type="term" value="C:nucleus"/>
    <property type="evidence" value="ECO:0007669"/>
    <property type="project" value="UniProtKB-SubCell"/>
</dbReference>
<dbReference type="SUPFAM" id="SSF57667">
    <property type="entry name" value="beta-beta-alpha zinc fingers"/>
    <property type="match status" value="1"/>
</dbReference>
<accession>A0A8C6KDC7</accession>